<evidence type="ECO:0000313" key="2">
    <source>
        <dbReference type="EMBL" id="TQM43212.1"/>
    </source>
</evidence>
<dbReference type="Proteomes" id="UP000319818">
    <property type="component" value="Unassembled WGS sequence"/>
</dbReference>
<evidence type="ECO:0000256" key="1">
    <source>
        <dbReference type="SAM" id="Phobius"/>
    </source>
</evidence>
<sequence length="86" mass="9990">MLNQNDRRRLEEIERRLLEEDPEFARHFTRWPPSSPRGTSRLLPILLLVVGGLGMLMSLLVMLPAVFVLSLAATVGGVWLRRRRRR</sequence>
<comment type="caution">
    <text evidence="2">The sequence shown here is derived from an EMBL/GenBank/DDBJ whole genome shotgun (WGS) entry which is preliminary data.</text>
</comment>
<organism evidence="2 3">
    <name type="scientific">Pseudonocardia cypriaca</name>
    <dbReference type="NCBI Taxonomy" id="882449"/>
    <lineage>
        <taxon>Bacteria</taxon>
        <taxon>Bacillati</taxon>
        <taxon>Actinomycetota</taxon>
        <taxon>Actinomycetes</taxon>
        <taxon>Pseudonocardiales</taxon>
        <taxon>Pseudonocardiaceae</taxon>
        <taxon>Pseudonocardia</taxon>
    </lineage>
</organism>
<dbReference type="EMBL" id="VFPH01000001">
    <property type="protein sequence ID" value="TQM43212.1"/>
    <property type="molecule type" value="Genomic_DNA"/>
</dbReference>
<gene>
    <name evidence="2" type="ORF">FB388_0554</name>
</gene>
<feature type="transmembrane region" description="Helical" evidence="1">
    <location>
        <begin position="62"/>
        <end position="80"/>
    </location>
</feature>
<evidence type="ECO:0000313" key="3">
    <source>
        <dbReference type="Proteomes" id="UP000319818"/>
    </source>
</evidence>
<dbReference type="RefSeq" id="WP_142096409.1">
    <property type="nucleotide sequence ID" value="NZ_VFPH01000001.1"/>
</dbReference>
<keyword evidence="1" id="KW-0812">Transmembrane</keyword>
<proteinExistence type="predicted"/>
<reference evidence="2 3" key="1">
    <citation type="submission" date="2019-06" db="EMBL/GenBank/DDBJ databases">
        <title>Sequencing the genomes of 1000 actinobacteria strains.</title>
        <authorList>
            <person name="Klenk H.-P."/>
        </authorList>
    </citation>
    <scope>NUCLEOTIDE SEQUENCE [LARGE SCALE GENOMIC DNA]</scope>
    <source>
        <strain evidence="2 3">DSM 45511</strain>
    </source>
</reference>
<dbReference type="AlphaFoldDB" id="A0A543GAV6"/>
<protein>
    <submittedName>
        <fullName evidence="2">DUF3040 family protein</fullName>
    </submittedName>
</protein>
<feature type="transmembrane region" description="Helical" evidence="1">
    <location>
        <begin position="38"/>
        <end position="56"/>
    </location>
</feature>
<keyword evidence="1" id="KW-0472">Membrane</keyword>
<name>A0A543GAV6_9PSEU</name>
<keyword evidence="1" id="KW-1133">Transmembrane helix</keyword>
<keyword evidence="3" id="KW-1185">Reference proteome</keyword>
<accession>A0A543GAV6</accession>
<dbReference type="InterPro" id="IPR021401">
    <property type="entry name" value="DUF3040"/>
</dbReference>
<dbReference type="Pfam" id="PF11239">
    <property type="entry name" value="DUF3040"/>
    <property type="match status" value="1"/>
</dbReference>